<gene>
    <name evidence="3" type="ORF">ACFPIJ_34350</name>
</gene>
<name>A0ABV9W6E5_9ACTN</name>
<dbReference type="SUPFAM" id="SSF56219">
    <property type="entry name" value="DNase I-like"/>
    <property type="match status" value="1"/>
</dbReference>
<dbReference type="Proteomes" id="UP001595912">
    <property type="component" value="Unassembled WGS sequence"/>
</dbReference>
<feature type="transmembrane region" description="Helical" evidence="1">
    <location>
        <begin position="28"/>
        <end position="50"/>
    </location>
</feature>
<proteinExistence type="predicted"/>
<keyword evidence="1" id="KW-0472">Membrane</keyword>
<dbReference type="EMBL" id="JBHSIU010000046">
    <property type="protein sequence ID" value="MFC5002898.1"/>
    <property type="molecule type" value="Genomic_DNA"/>
</dbReference>
<keyword evidence="3" id="KW-0378">Hydrolase</keyword>
<sequence>MVLWGVAAVLAGFTLVRLTGSERGTPLVQIMAFTPYIAPIALLAAVAAAIAGATGPWLVCILTWAALSAVVVPRLLATRSEERPGAVLRVMTANILYDRGDMAALVKQVKIDDVDVLAVQELTPGALDALDAAGVDGLLPFRVTHPARHGHGSGLFSRHPLTPADGDKPGLARQHPCGMRQAGATVHVPGAGPVRIESVHPCAPRPGHTNCWARDLAAQPPAGGAVPQVLLGDFNATLDHGPLRRVLRTGYRDAAATRGRGLAPTWPFQRWRGQRTVPWVTLDHILADRRIGIGDTGTRTVPGSDHRAVIAELHLTSTTTAPRTEE</sequence>
<keyword evidence="4" id="KW-1185">Reference proteome</keyword>
<keyword evidence="1" id="KW-1133">Transmembrane helix</keyword>
<dbReference type="GO" id="GO:0004519">
    <property type="term" value="F:endonuclease activity"/>
    <property type="evidence" value="ECO:0007669"/>
    <property type="project" value="UniProtKB-KW"/>
</dbReference>
<dbReference type="InterPro" id="IPR005135">
    <property type="entry name" value="Endo/exonuclease/phosphatase"/>
</dbReference>
<feature type="domain" description="Endonuclease/exonuclease/phosphatase" evidence="2">
    <location>
        <begin position="91"/>
        <end position="306"/>
    </location>
</feature>
<keyword evidence="1" id="KW-0812">Transmembrane</keyword>
<keyword evidence="3" id="KW-0540">Nuclease</keyword>
<reference evidence="4" key="1">
    <citation type="journal article" date="2019" name="Int. J. Syst. Evol. Microbiol.">
        <title>The Global Catalogue of Microorganisms (GCM) 10K type strain sequencing project: providing services to taxonomists for standard genome sequencing and annotation.</title>
        <authorList>
            <consortium name="The Broad Institute Genomics Platform"/>
            <consortium name="The Broad Institute Genome Sequencing Center for Infectious Disease"/>
            <person name="Wu L."/>
            <person name="Ma J."/>
        </authorList>
    </citation>
    <scope>NUCLEOTIDE SEQUENCE [LARGE SCALE GENOMIC DNA]</scope>
    <source>
        <strain evidence="4">CGMCC 4.7152</strain>
    </source>
</reference>
<comment type="caution">
    <text evidence="3">The sequence shown here is derived from an EMBL/GenBank/DDBJ whole genome shotgun (WGS) entry which is preliminary data.</text>
</comment>
<evidence type="ECO:0000313" key="4">
    <source>
        <dbReference type="Proteomes" id="UP001595912"/>
    </source>
</evidence>
<dbReference type="Gene3D" id="3.60.10.10">
    <property type="entry name" value="Endonuclease/exonuclease/phosphatase"/>
    <property type="match status" value="1"/>
</dbReference>
<protein>
    <submittedName>
        <fullName evidence="3">Endonuclease/exonuclease/phosphatase family protein</fullName>
    </submittedName>
</protein>
<evidence type="ECO:0000259" key="2">
    <source>
        <dbReference type="Pfam" id="PF03372"/>
    </source>
</evidence>
<evidence type="ECO:0000313" key="3">
    <source>
        <dbReference type="EMBL" id="MFC5002898.1"/>
    </source>
</evidence>
<dbReference type="Pfam" id="PF03372">
    <property type="entry name" value="Exo_endo_phos"/>
    <property type="match status" value="1"/>
</dbReference>
<keyword evidence="3" id="KW-0255">Endonuclease</keyword>
<dbReference type="RefSeq" id="WP_380121428.1">
    <property type="nucleotide sequence ID" value="NZ_JBHSIU010000046.1"/>
</dbReference>
<accession>A0ABV9W6E5</accession>
<organism evidence="3 4">
    <name type="scientific">Dactylosporangium cerinum</name>
    <dbReference type="NCBI Taxonomy" id="1434730"/>
    <lineage>
        <taxon>Bacteria</taxon>
        <taxon>Bacillati</taxon>
        <taxon>Actinomycetota</taxon>
        <taxon>Actinomycetes</taxon>
        <taxon>Micromonosporales</taxon>
        <taxon>Micromonosporaceae</taxon>
        <taxon>Dactylosporangium</taxon>
    </lineage>
</organism>
<feature type="transmembrane region" description="Helical" evidence="1">
    <location>
        <begin position="57"/>
        <end position="76"/>
    </location>
</feature>
<evidence type="ECO:0000256" key="1">
    <source>
        <dbReference type="SAM" id="Phobius"/>
    </source>
</evidence>
<dbReference type="InterPro" id="IPR036691">
    <property type="entry name" value="Endo/exonu/phosph_ase_sf"/>
</dbReference>